<dbReference type="Proteomes" id="UP000294563">
    <property type="component" value="Unassembled WGS sequence"/>
</dbReference>
<protein>
    <submittedName>
        <fullName evidence="1">Uncharacterized protein</fullName>
    </submittedName>
</protein>
<keyword evidence="2" id="KW-1185">Reference proteome</keyword>
<organism evidence="1 2">
    <name type="scientific">Litoreibacter halocynthiae</name>
    <dbReference type="NCBI Taxonomy" id="1242689"/>
    <lineage>
        <taxon>Bacteria</taxon>
        <taxon>Pseudomonadati</taxon>
        <taxon>Pseudomonadota</taxon>
        <taxon>Alphaproteobacteria</taxon>
        <taxon>Rhodobacterales</taxon>
        <taxon>Roseobacteraceae</taxon>
        <taxon>Litoreibacter</taxon>
    </lineage>
</organism>
<dbReference type="EMBL" id="SOBH01000001">
    <property type="protein sequence ID" value="TDT78109.1"/>
    <property type="molecule type" value="Genomic_DNA"/>
</dbReference>
<gene>
    <name evidence="1" type="ORF">BDE40_1415</name>
</gene>
<sequence>MSGKGYLAIPERISLLDTCRKVQKNHNIWELFKYVGFSPWINRTFLI</sequence>
<dbReference type="AlphaFoldDB" id="A0A4R7LRE4"/>
<reference evidence="1 2" key="1">
    <citation type="submission" date="2019-03" db="EMBL/GenBank/DDBJ databases">
        <title>Genomic Encyclopedia of Archaeal and Bacterial Type Strains, Phase II (KMG-II): from individual species to whole genera.</title>
        <authorList>
            <person name="Goeker M."/>
        </authorList>
    </citation>
    <scope>NUCLEOTIDE SEQUENCE [LARGE SCALE GENOMIC DNA]</scope>
    <source>
        <strain evidence="1 2">DSM 29467</strain>
    </source>
</reference>
<accession>A0A4R7LRE4</accession>
<proteinExistence type="predicted"/>
<evidence type="ECO:0000313" key="2">
    <source>
        <dbReference type="Proteomes" id="UP000294563"/>
    </source>
</evidence>
<comment type="caution">
    <text evidence="1">The sequence shown here is derived from an EMBL/GenBank/DDBJ whole genome shotgun (WGS) entry which is preliminary data.</text>
</comment>
<evidence type="ECO:0000313" key="1">
    <source>
        <dbReference type="EMBL" id="TDT78109.1"/>
    </source>
</evidence>
<name>A0A4R7LRE4_9RHOB</name>